<dbReference type="InterPro" id="IPR005162">
    <property type="entry name" value="Retrotrans_gag_dom"/>
</dbReference>
<sequence>MLMLMIKLIKNKKGMIIETTHGKTIMEEETRNMIMRKKGIMGINNNFENLVKIGANTIIARQSTFSPPQHNEIEEGMRPRRRNLEDEENMYGKLKFNIKNFKGENDGEAYLSWVLKVDKIFRIYNYSGEKKVAMASLEFEDCANTCWKQVVTLRDENNEPPPPLKHGKRCMLVLPSHYMTDLFNKLQKLKQGTKTIEDFYKEMELTMMPAKIQESEKQKIARYFNGLPIKRIVEFQPYSTIVELVHRASKAERHVNEDIKYNKAKTYFASKLTSSTPTKSVKPSSSSTPSKQPTIQSCMKQLAASTASSKASTGPSNVTCFKCGTQGHKSFECKNIKAMITLIMVTWRP</sequence>
<comment type="caution">
    <text evidence="4">The sequence shown here is derived from an EMBL/GenBank/DDBJ whole genome shotgun (WGS) entry which is preliminary data.</text>
</comment>
<feature type="region of interest" description="Disordered" evidence="2">
    <location>
        <begin position="274"/>
        <end position="295"/>
    </location>
</feature>
<evidence type="ECO:0000313" key="5">
    <source>
        <dbReference type="Proteomes" id="UP001231189"/>
    </source>
</evidence>
<organism evidence="4 5">
    <name type="scientific">Lolium multiflorum</name>
    <name type="common">Italian ryegrass</name>
    <name type="synonym">Lolium perenne subsp. multiflorum</name>
    <dbReference type="NCBI Taxonomy" id="4521"/>
    <lineage>
        <taxon>Eukaryota</taxon>
        <taxon>Viridiplantae</taxon>
        <taxon>Streptophyta</taxon>
        <taxon>Embryophyta</taxon>
        <taxon>Tracheophyta</taxon>
        <taxon>Spermatophyta</taxon>
        <taxon>Magnoliopsida</taxon>
        <taxon>Liliopsida</taxon>
        <taxon>Poales</taxon>
        <taxon>Poaceae</taxon>
        <taxon>BOP clade</taxon>
        <taxon>Pooideae</taxon>
        <taxon>Poodae</taxon>
        <taxon>Poeae</taxon>
        <taxon>Poeae Chloroplast Group 2 (Poeae type)</taxon>
        <taxon>Loliodinae</taxon>
        <taxon>Loliinae</taxon>
        <taxon>Lolium</taxon>
    </lineage>
</organism>
<evidence type="ECO:0000313" key="4">
    <source>
        <dbReference type="EMBL" id="KAK1680946.1"/>
    </source>
</evidence>
<feature type="domain" description="CCHC-type" evidence="3">
    <location>
        <begin position="320"/>
        <end position="335"/>
    </location>
</feature>
<name>A0AAD8TEH5_LOLMU</name>
<dbReference type="PROSITE" id="PS50158">
    <property type="entry name" value="ZF_CCHC"/>
    <property type="match status" value="1"/>
</dbReference>
<keyword evidence="1" id="KW-0479">Metal-binding</keyword>
<dbReference type="Pfam" id="PF03732">
    <property type="entry name" value="Retrotrans_gag"/>
    <property type="match status" value="1"/>
</dbReference>
<gene>
    <name evidence="4" type="ORF">QYE76_041794</name>
</gene>
<dbReference type="SUPFAM" id="SSF57756">
    <property type="entry name" value="Retrovirus zinc finger-like domains"/>
    <property type="match status" value="1"/>
</dbReference>
<dbReference type="InterPro" id="IPR001878">
    <property type="entry name" value="Znf_CCHC"/>
</dbReference>
<dbReference type="AlphaFoldDB" id="A0AAD8TEH5"/>
<dbReference type="GO" id="GO:0008270">
    <property type="term" value="F:zinc ion binding"/>
    <property type="evidence" value="ECO:0007669"/>
    <property type="project" value="UniProtKB-KW"/>
</dbReference>
<evidence type="ECO:0000259" key="3">
    <source>
        <dbReference type="PROSITE" id="PS50158"/>
    </source>
</evidence>
<evidence type="ECO:0000256" key="1">
    <source>
        <dbReference type="PROSITE-ProRule" id="PRU00047"/>
    </source>
</evidence>
<keyword evidence="1" id="KW-0862">Zinc</keyword>
<dbReference type="PANTHER" id="PTHR35046:SF9">
    <property type="entry name" value="RNA-DIRECTED DNA POLYMERASE"/>
    <property type="match status" value="1"/>
</dbReference>
<dbReference type="GO" id="GO:0003676">
    <property type="term" value="F:nucleic acid binding"/>
    <property type="evidence" value="ECO:0007669"/>
    <property type="project" value="InterPro"/>
</dbReference>
<reference evidence="4" key="1">
    <citation type="submission" date="2023-07" db="EMBL/GenBank/DDBJ databases">
        <title>A chromosome-level genome assembly of Lolium multiflorum.</title>
        <authorList>
            <person name="Chen Y."/>
            <person name="Copetti D."/>
            <person name="Kolliker R."/>
            <person name="Studer B."/>
        </authorList>
    </citation>
    <scope>NUCLEOTIDE SEQUENCE</scope>
    <source>
        <strain evidence="4">02402/16</strain>
        <tissue evidence="4">Leaf</tissue>
    </source>
</reference>
<protein>
    <recommendedName>
        <fullName evidence="3">CCHC-type domain-containing protein</fullName>
    </recommendedName>
</protein>
<feature type="compositionally biased region" description="Low complexity" evidence="2">
    <location>
        <begin position="274"/>
        <end position="294"/>
    </location>
</feature>
<dbReference type="InterPro" id="IPR036875">
    <property type="entry name" value="Znf_CCHC_sf"/>
</dbReference>
<keyword evidence="1" id="KW-0863">Zinc-finger</keyword>
<evidence type="ECO:0000256" key="2">
    <source>
        <dbReference type="SAM" id="MobiDB-lite"/>
    </source>
</evidence>
<keyword evidence="5" id="KW-1185">Reference proteome</keyword>
<dbReference type="EMBL" id="JAUUTY010000002">
    <property type="protein sequence ID" value="KAK1680946.1"/>
    <property type="molecule type" value="Genomic_DNA"/>
</dbReference>
<dbReference type="PANTHER" id="PTHR35046">
    <property type="entry name" value="ZINC KNUCKLE (CCHC-TYPE) FAMILY PROTEIN"/>
    <property type="match status" value="1"/>
</dbReference>
<dbReference type="Pfam" id="PF00098">
    <property type="entry name" value="zf-CCHC"/>
    <property type="match status" value="1"/>
</dbReference>
<proteinExistence type="predicted"/>
<dbReference type="Proteomes" id="UP001231189">
    <property type="component" value="Unassembled WGS sequence"/>
</dbReference>
<accession>A0AAD8TEH5</accession>